<gene>
    <name evidence="2" type="ORF">Q3O59_09000</name>
</gene>
<keyword evidence="1" id="KW-0472">Membrane</keyword>
<dbReference type="RefSeq" id="WP_305945269.1">
    <property type="nucleotide sequence ID" value="NZ_JAUZVY010000003.1"/>
</dbReference>
<name>A0ABT9GR79_9GAMM</name>
<reference evidence="2 3" key="1">
    <citation type="submission" date="2023-08" db="EMBL/GenBank/DDBJ databases">
        <authorList>
            <person name="Joshi A."/>
            <person name="Thite S."/>
        </authorList>
    </citation>
    <scope>NUCLEOTIDE SEQUENCE [LARGE SCALE GENOMIC DNA]</scope>
    <source>
        <strain evidence="2 3">1E1</strain>
    </source>
</reference>
<keyword evidence="1" id="KW-1133">Transmembrane helix</keyword>
<comment type="caution">
    <text evidence="2">The sequence shown here is derived from an EMBL/GenBank/DDBJ whole genome shotgun (WGS) entry which is preliminary data.</text>
</comment>
<keyword evidence="1" id="KW-0812">Transmembrane</keyword>
<feature type="transmembrane region" description="Helical" evidence="1">
    <location>
        <begin position="247"/>
        <end position="264"/>
    </location>
</feature>
<feature type="transmembrane region" description="Helical" evidence="1">
    <location>
        <begin position="150"/>
        <end position="168"/>
    </location>
</feature>
<proteinExistence type="predicted"/>
<protein>
    <submittedName>
        <fullName evidence="2">Uncharacterized protein</fullName>
    </submittedName>
</protein>
<feature type="transmembrane region" description="Helical" evidence="1">
    <location>
        <begin position="12"/>
        <end position="30"/>
    </location>
</feature>
<evidence type="ECO:0000313" key="3">
    <source>
        <dbReference type="Proteomes" id="UP001236258"/>
    </source>
</evidence>
<evidence type="ECO:0000313" key="2">
    <source>
        <dbReference type="EMBL" id="MDP4529166.1"/>
    </source>
</evidence>
<feature type="transmembrane region" description="Helical" evidence="1">
    <location>
        <begin position="73"/>
        <end position="90"/>
    </location>
</feature>
<feature type="transmembrane region" description="Helical" evidence="1">
    <location>
        <begin position="177"/>
        <end position="196"/>
    </location>
</feature>
<dbReference type="Proteomes" id="UP001236258">
    <property type="component" value="Unassembled WGS sequence"/>
</dbReference>
<dbReference type="EMBL" id="JAUZVY010000003">
    <property type="protein sequence ID" value="MDP4529166.1"/>
    <property type="molecule type" value="Genomic_DNA"/>
</dbReference>
<feature type="transmembrane region" description="Helical" evidence="1">
    <location>
        <begin position="95"/>
        <end position="111"/>
    </location>
</feature>
<organism evidence="2 3">
    <name type="scientific">Alkalimonas delamerensis</name>
    <dbReference type="NCBI Taxonomy" id="265981"/>
    <lineage>
        <taxon>Bacteria</taxon>
        <taxon>Pseudomonadati</taxon>
        <taxon>Pseudomonadota</taxon>
        <taxon>Gammaproteobacteria</taxon>
        <taxon>Alkalimonas</taxon>
    </lineage>
</organism>
<sequence>MEQRITHRWQWVGYAYPLAILGYLLLAWYTCYKVDFLQQPSALFPWSQALMDEGHTPMLWLVLFGEASLTENLQWFSLLLAAFFSGLVAVQSKQARLAAVILCFGLLWMYAEDCYNVRHLTSAWLGEAWLGYDTASLEWRRSRARTMIELAIYAGMAAAMAVAYWLVWSRKLLSRPAFIIFTSGYVLYGIAAFGSASRNVGDWYANLGSKLFDTLALKHDIPWRGHDIVHFQDPLGFWWMDYILEESLELMAASLLLTGIFFCIKRN</sequence>
<evidence type="ECO:0000256" key="1">
    <source>
        <dbReference type="SAM" id="Phobius"/>
    </source>
</evidence>
<accession>A0ABT9GR79</accession>
<keyword evidence="3" id="KW-1185">Reference proteome</keyword>